<evidence type="ECO:0000256" key="8">
    <source>
        <dbReference type="ARBA" id="ARBA00037514"/>
    </source>
</evidence>
<dbReference type="GO" id="GO:0005524">
    <property type="term" value="F:ATP binding"/>
    <property type="evidence" value="ECO:0007669"/>
    <property type="project" value="TreeGrafter"/>
</dbReference>
<evidence type="ECO:0000256" key="10">
    <source>
        <dbReference type="ARBA" id="ARBA00040164"/>
    </source>
</evidence>
<dbReference type="GO" id="GO:0006164">
    <property type="term" value="P:purine nucleotide biosynthetic process"/>
    <property type="evidence" value="ECO:0007669"/>
    <property type="project" value="TreeGrafter"/>
</dbReference>
<dbReference type="GO" id="GO:0003735">
    <property type="term" value="F:structural constituent of ribosome"/>
    <property type="evidence" value="ECO:0007669"/>
    <property type="project" value="InterPro"/>
</dbReference>
<dbReference type="NCBIfam" id="TIGR01251">
    <property type="entry name" value="ribP_PPkin"/>
    <property type="match status" value="1"/>
</dbReference>
<comment type="similarity">
    <text evidence="2">Belongs to the eukaryotic ribosomal protein eS26 family.</text>
</comment>
<dbReference type="Gene3D" id="3.30.1740.20">
    <property type="entry name" value="Ribosomal protein S26e"/>
    <property type="match status" value="1"/>
</dbReference>
<dbReference type="CDD" id="cd06223">
    <property type="entry name" value="PRTases_typeI"/>
    <property type="match status" value="1"/>
</dbReference>
<dbReference type="SMART" id="SM01400">
    <property type="entry name" value="Pribosyltran_N"/>
    <property type="match status" value="1"/>
</dbReference>
<dbReference type="InterPro" id="IPR000892">
    <property type="entry name" value="Ribosomal_eS26"/>
</dbReference>
<dbReference type="FunCoup" id="L9KN80">
    <property type="interactions" value="479"/>
</dbReference>
<dbReference type="GO" id="GO:0006015">
    <property type="term" value="P:5-phosphoribose 1-diphosphate biosynthetic process"/>
    <property type="evidence" value="ECO:0007669"/>
    <property type="project" value="TreeGrafter"/>
</dbReference>
<keyword evidence="6" id="KW-0007">Acetylation</keyword>
<evidence type="ECO:0000256" key="9">
    <source>
        <dbReference type="ARBA" id="ARBA00038842"/>
    </source>
</evidence>
<feature type="domain" description="Ribose-phosphate pyrophosphokinase N-terminal" evidence="11">
    <location>
        <begin position="117"/>
        <end position="227"/>
    </location>
</feature>
<dbReference type="GO" id="GO:0006412">
    <property type="term" value="P:translation"/>
    <property type="evidence" value="ECO:0007669"/>
    <property type="project" value="InterPro"/>
</dbReference>
<dbReference type="GO" id="GO:0005840">
    <property type="term" value="C:ribosome"/>
    <property type="evidence" value="ECO:0007669"/>
    <property type="project" value="UniProtKB-KW"/>
</dbReference>
<evidence type="ECO:0000259" key="11">
    <source>
        <dbReference type="Pfam" id="PF13793"/>
    </source>
</evidence>
<dbReference type="Proteomes" id="UP000011518">
    <property type="component" value="Unassembled WGS sequence"/>
</dbReference>
<evidence type="ECO:0000256" key="1">
    <source>
        <dbReference type="ARBA" id="ARBA00006478"/>
    </source>
</evidence>
<evidence type="ECO:0000256" key="5">
    <source>
        <dbReference type="ARBA" id="ARBA00022980"/>
    </source>
</evidence>
<proteinExistence type="inferred from homology"/>
<evidence type="ECO:0000313" key="12">
    <source>
        <dbReference type="EMBL" id="ELW62592.1"/>
    </source>
</evidence>
<evidence type="ECO:0000256" key="4">
    <source>
        <dbReference type="ARBA" id="ARBA00022727"/>
    </source>
</evidence>
<dbReference type="Pfam" id="PF14572">
    <property type="entry name" value="Pribosyl_synth"/>
    <property type="match status" value="2"/>
</dbReference>
<dbReference type="Gene3D" id="3.40.50.2020">
    <property type="match status" value="3"/>
</dbReference>
<reference evidence="13" key="2">
    <citation type="journal article" date="2013" name="Nat. Commun.">
        <title>Genome of the Chinese tree shrew.</title>
        <authorList>
            <person name="Fan Y."/>
            <person name="Huang Z.Y."/>
            <person name="Cao C.C."/>
            <person name="Chen C.S."/>
            <person name="Chen Y.X."/>
            <person name="Fan D.D."/>
            <person name="He J."/>
            <person name="Hou H.L."/>
            <person name="Hu L."/>
            <person name="Hu X.T."/>
            <person name="Jiang X.T."/>
            <person name="Lai R."/>
            <person name="Lang Y.S."/>
            <person name="Liang B."/>
            <person name="Liao S.G."/>
            <person name="Mu D."/>
            <person name="Ma Y.Y."/>
            <person name="Niu Y.Y."/>
            <person name="Sun X.Q."/>
            <person name="Xia J.Q."/>
            <person name="Xiao J."/>
            <person name="Xiong Z.Q."/>
            <person name="Xu L."/>
            <person name="Yang L."/>
            <person name="Zhang Y."/>
            <person name="Zhao W."/>
            <person name="Zhao X.D."/>
            <person name="Zheng Y.T."/>
            <person name="Zhou J.M."/>
            <person name="Zhu Y.B."/>
            <person name="Zhang G.J."/>
            <person name="Wang J."/>
            <person name="Yao Y.G."/>
        </authorList>
    </citation>
    <scope>NUCLEOTIDE SEQUENCE [LARGE SCALE GENOMIC DNA]</scope>
</reference>
<dbReference type="InterPro" id="IPR029099">
    <property type="entry name" value="Pribosyltran_N"/>
</dbReference>
<comment type="similarity">
    <text evidence="1">Belongs to the ribose-phosphate pyrophosphokinase family.</text>
</comment>
<keyword evidence="5" id="KW-0689">Ribosomal protein</keyword>
<keyword evidence="7" id="KW-0687">Ribonucleoprotein</keyword>
<evidence type="ECO:0000313" key="13">
    <source>
        <dbReference type="Proteomes" id="UP000011518"/>
    </source>
</evidence>
<dbReference type="FunFam" id="3.40.50.2020:FF:000014">
    <property type="entry name" value="Ribose-phosphate pyrophosphokinase 1"/>
    <property type="match status" value="2"/>
</dbReference>
<dbReference type="GO" id="GO:1990904">
    <property type="term" value="C:ribonucleoprotein complex"/>
    <property type="evidence" value="ECO:0007669"/>
    <property type="project" value="UniProtKB-KW"/>
</dbReference>
<evidence type="ECO:0000256" key="2">
    <source>
        <dbReference type="ARBA" id="ARBA00008596"/>
    </source>
</evidence>
<dbReference type="Pfam" id="PF13793">
    <property type="entry name" value="Pribosyltran_N"/>
    <property type="match status" value="1"/>
</dbReference>
<name>L9KN80_TUPCH</name>
<dbReference type="InterPro" id="IPR005946">
    <property type="entry name" value="Rib-P_diPkinase"/>
</dbReference>
<reference evidence="13" key="1">
    <citation type="submission" date="2012-07" db="EMBL/GenBank/DDBJ databases">
        <title>Genome of the Chinese tree shrew, a rising model animal genetically related to primates.</title>
        <authorList>
            <person name="Zhang G."/>
            <person name="Fan Y."/>
            <person name="Yao Y."/>
            <person name="Huang Z."/>
        </authorList>
    </citation>
    <scope>NUCLEOTIDE SEQUENCE [LARGE SCALE GENOMIC DNA]</scope>
</reference>
<dbReference type="GO" id="GO:0004749">
    <property type="term" value="F:ribose phosphate diphosphokinase activity"/>
    <property type="evidence" value="ECO:0007669"/>
    <property type="project" value="TreeGrafter"/>
</dbReference>
<protein>
    <recommendedName>
        <fullName evidence="10">Phosphoribosyl pyrophosphate synthase-associated protein 2</fullName>
    </recommendedName>
</protein>
<comment type="subunit">
    <text evidence="9">Binds to PRPS1 and PRPS2.</text>
</comment>
<evidence type="ECO:0000256" key="3">
    <source>
        <dbReference type="ARBA" id="ARBA00022553"/>
    </source>
</evidence>
<dbReference type="SUPFAM" id="SSF53271">
    <property type="entry name" value="PRTase-like"/>
    <property type="match status" value="2"/>
</dbReference>
<accession>L9KN80</accession>
<gene>
    <name evidence="12" type="ORF">TREES_T100007803</name>
</gene>
<dbReference type="GO" id="GO:0002189">
    <property type="term" value="C:ribose phosphate diphosphokinase complex"/>
    <property type="evidence" value="ECO:0007669"/>
    <property type="project" value="TreeGrafter"/>
</dbReference>
<dbReference type="PANTHER" id="PTHR10210">
    <property type="entry name" value="RIBOSE-PHOSPHATE DIPHOSPHOKINASE FAMILY MEMBER"/>
    <property type="match status" value="1"/>
</dbReference>
<dbReference type="InterPro" id="IPR029057">
    <property type="entry name" value="PRTase-like"/>
</dbReference>
<dbReference type="PANTHER" id="PTHR10210:SF29">
    <property type="entry name" value="PHOSPHORIBOSYL PYROPHOSPHATE SYNTHASE-ASSOCIATED PROTEIN 2"/>
    <property type="match status" value="1"/>
</dbReference>
<dbReference type="GO" id="GO:0005737">
    <property type="term" value="C:cytoplasm"/>
    <property type="evidence" value="ECO:0007669"/>
    <property type="project" value="TreeGrafter"/>
</dbReference>
<organism evidence="12 13">
    <name type="scientific">Tupaia chinensis</name>
    <name type="common">Chinese tree shrew</name>
    <name type="synonym">Tupaia belangeri chinensis</name>
    <dbReference type="NCBI Taxonomy" id="246437"/>
    <lineage>
        <taxon>Eukaryota</taxon>
        <taxon>Metazoa</taxon>
        <taxon>Chordata</taxon>
        <taxon>Craniata</taxon>
        <taxon>Vertebrata</taxon>
        <taxon>Euteleostomi</taxon>
        <taxon>Mammalia</taxon>
        <taxon>Eutheria</taxon>
        <taxon>Euarchontoglires</taxon>
        <taxon>Scandentia</taxon>
        <taxon>Tupaiidae</taxon>
        <taxon>Tupaia</taxon>
    </lineage>
</organism>
<keyword evidence="4" id="KW-0545">Nucleotide biosynthesis</keyword>
<keyword evidence="13" id="KW-1185">Reference proteome</keyword>
<dbReference type="AlphaFoldDB" id="L9KN80"/>
<comment type="function">
    <text evidence="8">Seems to play a negative regulatory role in 5-phosphoribose 1-diphosphate synthesis.</text>
</comment>
<dbReference type="GO" id="GO:0000287">
    <property type="term" value="F:magnesium ion binding"/>
    <property type="evidence" value="ECO:0007669"/>
    <property type="project" value="InterPro"/>
</dbReference>
<keyword evidence="3" id="KW-0597">Phosphoprotein</keyword>
<sequence>MKFVVRNTVEAAAVRDISEASVSDAYALAKLYGKLHYCVSCTIHTKVVRNRSREARKDQTPHPDLDLQVLPLALHQSPCSEDWNTKKVLMFCVAPPELETKMNITKGGLVLFSANSNSSCMELSKKIAERLGVEMGKVQVYQEPNRETRVQIQESVRGKDVFIIQTVSKDVNTTIMELLIMVYACKTSCAKSIIGVIPYFPYSKQCKMRKRGSIVSKLLASMMCKAGLTHLITMDLHQKEIQGFFNIPVDNLRASPFLLQYIQEEIPDYRNAVIVAKSPASAKRAQSFAERLRLGIAVIHGEAQDAESDLVDGRHSPPMVRSVAAIHPSLEIPTAASAQPGRPAHTPPLRRTVLLLCTAVWSHQRRATTVGVSTTVEDRAVPPSPAPMAPASGSAVRWGSWRAEHGWVQTSLSRPEQWPALYSSGPRGGPAVVTDDIIDDVDSFLAAAETLKERGAYKIFVMATHGLLSSDAPRLIEESAIDEVVVTNTIPHEIQKLQCPKIKTVDISMILSEAIRRIHNGESMSYLFRNIGLDD</sequence>
<dbReference type="EMBL" id="KB320809">
    <property type="protein sequence ID" value="ELW62592.1"/>
    <property type="molecule type" value="Genomic_DNA"/>
</dbReference>
<dbReference type="InterPro" id="IPR000836">
    <property type="entry name" value="PRTase_dom"/>
</dbReference>
<evidence type="ECO:0000256" key="7">
    <source>
        <dbReference type="ARBA" id="ARBA00023274"/>
    </source>
</evidence>
<dbReference type="STRING" id="246437.L9KN80"/>
<dbReference type="InParanoid" id="L9KN80"/>
<dbReference type="Pfam" id="PF01283">
    <property type="entry name" value="Ribosomal_S26e"/>
    <property type="match status" value="1"/>
</dbReference>
<evidence type="ECO:0000256" key="6">
    <source>
        <dbReference type="ARBA" id="ARBA00022990"/>
    </source>
</evidence>
<dbReference type="InterPro" id="IPR038551">
    <property type="entry name" value="Ribosomal_eS26_sf"/>
</dbReference>